<feature type="non-terminal residue" evidence="2">
    <location>
        <position position="30"/>
    </location>
</feature>
<protein>
    <submittedName>
        <fullName evidence="2">Uncharacterized protein</fullName>
    </submittedName>
</protein>
<dbReference type="AlphaFoldDB" id="A0A6J4Q724"/>
<organism evidence="2">
    <name type="scientific">uncultured Rubrobacteraceae bacterium</name>
    <dbReference type="NCBI Taxonomy" id="349277"/>
    <lineage>
        <taxon>Bacteria</taxon>
        <taxon>Bacillati</taxon>
        <taxon>Actinomycetota</taxon>
        <taxon>Rubrobacteria</taxon>
        <taxon>Rubrobacterales</taxon>
        <taxon>Rubrobacteraceae</taxon>
        <taxon>environmental samples</taxon>
    </lineage>
</organism>
<feature type="compositionally biased region" description="Basic residues" evidence="1">
    <location>
        <begin position="11"/>
        <end position="22"/>
    </location>
</feature>
<reference evidence="2" key="1">
    <citation type="submission" date="2020-02" db="EMBL/GenBank/DDBJ databases">
        <authorList>
            <person name="Meier V. D."/>
        </authorList>
    </citation>
    <scope>NUCLEOTIDE SEQUENCE</scope>
    <source>
        <strain evidence="2">AVDCRST_MAG22</strain>
    </source>
</reference>
<gene>
    <name evidence="2" type="ORF">AVDCRST_MAG22-3561</name>
</gene>
<name>A0A6J4Q724_9ACTN</name>
<evidence type="ECO:0000256" key="1">
    <source>
        <dbReference type="SAM" id="MobiDB-lite"/>
    </source>
</evidence>
<accession>A0A6J4Q724</accession>
<sequence length="30" mass="3420">CIERGASVWPRRSRSLRRRARTRASGTCSS</sequence>
<feature type="region of interest" description="Disordered" evidence="1">
    <location>
        <begin position="1"/>
        <end position="30"/>
    </location>
</feature>
<dbReference type="EMBL" id="CADCUV010000171">
    <property type="protein sequence ID" value="CAA9434704.1"/>
    <property type="molecule type" value="Genomic_DNA"/>
</dbReference>
<proteinExistence type="predicted"/>
<evidence type="ECO:0000313" key="2">
    <source>
        <dbReference type="EMBL" id="CAA9434704.1"/>
    </source>
</evidence>
<feature type="non-terminal residue" evidence="2">
    <location>
        <position position="1"/>
    </location>
</feature>